<dbReference type="InterPro" id="IPR040042">
    <property type="entry name" value="Branching_enz_MT3115-like"/>
</dbReference>
<dbReference type="SUPFAM" id="SSF88713">
    <property type="entry name" value="Glycoside hydrolase/deacetylase"/>
    <property type="match status" value="1"/>
</dbReference>
<evidence type="ECO:0000313" key="11">
    <source>
        <dbReference type="Proteomes" id="UP000076623"/>
    </source>
</evidence>
<dbReference type="Pfam" id="PF13439">
    <property type="entry name" value="Glyco_transf_4"/>
    <property type="match status" value="1"/>
</dbReference>
<dbReference type="Gene3D" id="3.40.50.2000">
    <property type="entry name" value="Glycogen Phosphorylase B"/>
    <property type="match status" value="2"/>
</dbReference>
<dbReference type="InterPro" id="IPR028098">
    <property type="entry name" value="Glyco_trans_4-like_N"/>
</dbReference>
<dbReference type="Proteomes" id="UP000076623">
    <property type="component" value="Chromosome"/>
</dbReference>
<dbReference type="RefSeq" id="WP_066396177.1">
    <property type="nucleotide sequence ID" value="NZ_CP015378.1"/>
</dbReference>
<dbReference type="EMBL" id="CP015378">
    <property type="protein sequence ID" value="ANC77868.1"/>
    <property type="molecule type" value="Genomic_DNA"/>
</dbReference>
<evidence type="ECO:0000313" key="10">
    <source>
        <dbReference type="EMBL" id="ANC77868.1"/>
    </source>
</evidence>
<dbReference type="Pfam" id="PF09210">
    <property type="entry name" value="BE_C"/>
    <property type="match status" value="1"/>
</dbReference>
<reference evidence="10 11" key="1">
    <citation type="submission" date="2016-04" db="EMBL/GenBank/DDBJ databases">
        <title>Complete genome sequence of Fictibacillus phosphorivorans G25-29, a strain toxic to nematodes.</title>
        <authorList>
            <person name="Zheng Z."/>
        </authorList>
    </citation>
    <scope>NUCLEOTIDE SEQUENCE [LARGE SCALE GENOMIC DNA]</scope>
    <source>
        <strain evidence="10 11">G25-29</strain>
    </source>
</reference>
<dbReference type="InterPro" id="IPR015293">
    <property type="entry name" value="BE_C"/>
</dbReference>
<dbReference type="GO" id="GO:0003844">
    <property type="term" value="F:1,4-alpha-glucan branching enzyme activity"/>
    <property type="evidence" value="ECO:0007669"/>
    <property type="project" value="InterPro"/>
</dbReference>
<dbReference type="InterPro" id="IPR028995">
    <property type="entry name" value="Glyco_hydro_57/38_cen_sf"/>
</dbReference>
<feature type="binding site" evidence="4">
    <location>
        <position position="252"/>
    </location>
    <ligand>
        <name>substrate</name>
    </ligand>
</feature>
<sequence length="933" mass="108044">MSNGYFSLVLHAHLPYVRHKEANRLEERWVFEALTETYIPLLWVLEDQPENLSWTLSFSSPLLELLNDPVIQKRYLEHLDLTIKLVKKEKKHSTNKEEQKIIAFYEDRYKRIMDTYQKFDCKVTDAFKRYMDLGKVHCITSSATHAFLPYIQTEQGVKAQIFAGVKTFEKFFGEKPKGFWLPECAYSPGVDKALADAGIQFTFVDEETLLRSKPLPSKGIGAPVYSPHGVALFSRNQTISETIWNSSVGYPGDFDYREFYRDVAYERENDYIKSFIHPDGIRVDTGLKYWRITGKTENKDWYQRDWALNKVQNHAEDFCHRINEYLHTNEQSYPPQLITAPFDAELFGHWWFEGPEFLLQSMNVSTEQNITWITPQEFLTRHYQDLETVRPCFSTWGRNQTGEVWLNESNAWMYRHLHHCERKLVQLAARLSYNEPNIVVERYADQMVREWMLAASSDWAFIIEGNSATEYAKSRFQEHIERFHELNRSIENKTYHPNEIADYENKYPFMLTTGLWHYFKNKHDEYVTSHYNDQNGKGKKKILMLSWEFPPMVVGGLARHVFDLSRKLVEQGTEVYVITSSVPGYPEHEVNNGVHVYRVAGKQPNFSSFFHWTGSLNMAITEQALALASKFDFDCIHAHDWLVSVSALVIKKELNLPLITTIHATEHGRNNGITSPLQYEINQKEWELMDGSDSLIVCSDYMKNECTEVFSIPEEKITILPNGIDPEQITFEQGTSLEDTKNENELLLFSVGRLVKEKGFQTIIEAADLLRSSGKHVRFVIAGKGPLMDELKEMIRQRNLEEYVHLTGFVSDEERNKWFAKADAAIFPSHYEPFGIVALEGMASGKLTIVSDTGGLREIVDHEKTGLKIYPNDPGSIVWAVEYILSNRERCQEMARNGEETARTVFSWDSIAEKTAELYKTEQNKTSKVGGIV</sequence>
<evidence type="ECO:0000256" key="1">
    <source>
        <dbReference type="ARBA" id="ARBA00006821"/>
    </source>
</evidence>
<feature type="active site" description="Proton donor" evidence="3">
    <location>
        <position position="343"/>
    </location>
</feature>
<dbReference type="Pfam" id="PF03065">
    <property type="entry name" value="Glyco_hydro_57"/>
    <property type="match status" value="1"/>
</dbReference>
<evidence type="ECO:0000259" key="8">
    <source>
        <dbReference type="Pfam" id="PF09210"/>
    </source>
</evidence>
<dbReference type="KEGG" id="fpn:ABE65_014095"/>
<evidence type="ECO:0000259" key="9">
    <source>
        <dbReference type="Pfam" id="PF13439"/>
    </source>
</evidence>
<evidence type="ECO:0000256" key="2">
    <source>
        <dbReference type="ARBA" id="ARBA00023277"/>
    </source>
</evidence>
<dbReference type="InterPro" id="IPR004300">
    <property type="entry name" value="Glyco_hydro_57_N"/>
</dbReference>
<dbReference type="PANTHER" id="PTHR41695:SF1">
    <property type="entry name" value="1,4-ALPHA-GLUCAN BRANCHING ENZYME TK1436"/>
    <property type="match status" value="1"/>
</dbReference>
<organism evidence="10 11">
    <name type="scientific">Fictibacillus phosphorivorans</name>
    <dbReference type="NCBI Taxonomy" id="1221500"/>
    <lineage>
        <taxon>Bacteria</taxon>
        <taxon>Bacillati</taxon>
        <taxon>Bacillota</taxon>
        <taxon>Bacilli</taxon>
        <taxon>Bacillales</taxon>
        <taxon>Fictibacillaceae</taxon>
        <taxon>Fictibacillus</taxon>
    </lineage>
</organism>
<keyword evidence="11" id="KW-1185">Reference proteome</keyword>
<feature type="domain" description="1,4-alpha-glucan branching enzyme C-terminal" evidence="8">
    <location>
        <begin position="416"/>
        <end position="508"/>
    </location>
</feature>
<feature type="domain" description="Glycosyltransferase subfamily 4-like N-terminal" evidence="9">
    <location>
        <begin position="554"/>
        <end position="728"/>
    </location>
</feature>
<dbReference type="InterPro" id="IPR001296">
    <property type="entry name" value="Glyco_trans_1"/>
</dbReference>
<feature type="binding site" evidence="4">
    <location>
        <position position="458"/>
    </location>
    <ligand>
        <name>substrate</name>
    </ligand>
</feature>
<dbReference type="GO" id="GO:0030979">
    <property type="term" value="P:alpha-glucan biosynthetic process"/>
    <property type="evidence" value="ECO:0007669"/>
    <property type="project" value="InterPro"/>
</dbReference>
<dbReference type="SUPFAM" id="SSF88688">
    <property type="entry name" value="Families 57/38 glycoside transferase middle domain"/>
    <property type="match status" value="1"/>
</dbReference>
<accession>A0A160INE4</accession>
<dbReference type="Gene3D" id="3.20.110.10">
    <property type="entry name" value="Glycoside hydrolase 38, N terminal domain"/>
    <property type="match status" value="1"/>
</dbReference>
<dbReference type="InterPro" id="IPR027291">
    <property type="entry name" value="Glyco_hydro_38_N_sf"/>
</dbReference>
<gene>
    <name evidence="10" type="ORF">ABE65_014095</name>
</gene>
<keyword evidence="10" id="KW-0808">Transferase</keyword>
<feature type="domain" description="Glycosyl transferase family 1" evidence="6">
    <location>
        <begin position="740"/>
        <end position="900"/>
    </location>
</feature>
<dbReference type="GO" id="GO:0005576">
    <property type="term" value="C:extracellular region"/>
    <property type="evidence" value="ECO:0007669"/>
    <property type="project" value="TreeGrafter"/>
</dbReference>
<proteinExistence type="inferred from homology"/>
<dbReference type="AlphaFoldDB" id="A0A160INE4"/>
<feature type="active site" description="Nucleophile" evidence="3">
    <location>
        <position position="183"/>
    </location>
</feature>
<dbReference type="CDD" id="cd10792">
    <property type="entry name" value="GH57N_AmyC_like"/>
    <property type="match status" value="1"/>
</dbReference>
<name>A0A160INE4_9BACL</name>
<evidence type="ECO:0000256" key="4">
    <source>
        <dbReference type="PIRSR" id="PIRSR640042-2"/>
    </source>
</evidence>
<feature type="binding site" evidence="4">
    <location>
        <position position="396"/>
    </location>
    <ligand>
        <name>substrate</name>
    </ligand>
</feature>
<dbReference type="Gene3D" id="1.20.1430.10">
    <property type="entry name" value="Families 57/38 glycoside transferase, middle domain"/>
    <property type="match status" value="1"/>
</dbReference>
<feature type="domain" description="Glycoside hydrolase family 57 N-terminal" evidence="7">
    <location>
        <begin position="8"/>
        <end position="315"/>
    </location>
</feature>
<comment type="similarity">
    <text evidence="1 5">Belongs to the glycosyl hydrolase 57 family.</text>
</comment>
<protein>
    <submittedName>
        <fullName evidence="10">Glycosyl transferase</fullName>
    </submittedName>
</protein>
<dbReference type="SUPFAM" id="SSF53756">
    <property type="entry name" value="UDP-Glycosyltransferase/glycogen phosphorylase"/>
    <property type="match status" value="1"/>
</dbReference>
<evidence type="ECO:0000256" key="3">
    <source>
        <dbReference type="PIRSR" id="PIRSR640042-1"/>
    </source>
</evidence>
<dbReference type="InterPro" id="IPR011330">
    <property type="entry name" value="Glyco_hydro/deAcase_b/a-brl"/>
</dbReference>
<evidence type="ECO:0000256" key="5">
    <source>
        <dbReference type="RuleBase" id="RU361196"/>
    </source>
</evidence>
<evidence type="ECO:0000259" key="7">
    <source>
        <dbReference type="Pfam" id="PF03065"/>
    </source>
</evidence>
<dbReference type="STRING" id="1221500.ABE65_014095"/>
<feature type="binding site" evidence="4">
    <location>
        <position position="235"/>
    </location>
    <ligand>
        <name>substrate</name>
    </ligand>
</feature>
<dbReference type="PANTHER" id="PTHR41695">
    <property type="entry name" value="1,4-ALPHA-GLUCAN BRANCHING ENZYME RV3031-RELATED"/>
    <property type="match status" value="1"/>
</dbReference>
<evidence type="ECO:0000259" key="6">
    <source>
        <dbReference type="Pfam" id="PF00534"/>
    </source>
</evidence>
<dbReference type="InterPro" id="IPR037090">
    <property type="entry name" value="57_glycoside_trans_central"/>
</dbReference>
<dbReference type="Pfam" id="PF00534">
    <property type="entry name" value="Glycos_transf_1"/>
    <property type="match status" value="1"/>
</dbReference>
<dbReference type="CDD" id="cd03801">
    <property type="entry name" value="GT4_PimA-like"/>
    <property type="match status" value="1"/>
</dbReference>
<keyword evidence="2 5" id="KW-0119">Carbohydrate metabolism</keyword>